<dbReference type="InterPro" id="IPR031493">
    <property type="entry name" value="Zinc_ribbon_15"/>
</dbReference>
<dbReference type="InterPro" id="IPR053281">
    <property type="entry name" value="Double_zinc_ribbon"/>
</dbReference>
<dbReference type="EMBL" id="LEKV01005133">
    <property type="protein sequence ID" value="KVH89854.1"/>
    <property type="molecule type" value="Genomic_DNA"/>
</dbReference>
<dbReference type="PANTHER" id="PTHR36718">
    <property type="entry name" value="OS05G0435400 PROTEIN"/>
    <property type="match status" value="1"/>
</dbReference>
<reference evidence="2 3" key="1">
    <citation type="journal article" date="2016" name="Sci. Rep.">
        <title>The genome sequence of the outbreeding globe artichoke constructed de novo incorporating a phase-aware low-pass sequencing strategy of F1 progeny.</title>
        <authorList>
            <person name="Scaglione D."/>
            <person name="Reyes-Chin-Wo S."/>
            <person name="Acquadro A."/>
            <person name="Froenicke L."/>
            <person name="Portis E."/>
            <person name="Beitel C."/>
            <person name="Tirone M."/>
            <person name="Mauro R."/>
            <person name="Lo Monaco A."/>
            <person name="Mauromicale G."/>
            <person name="Faccioli P."/>
            <person name="Cattivelli L."/>
            <person name="Rieseberg L."/>
            <person name="Michelmore R."/>
            <person name="Lanteri S."/>
        </authorList>
    </citation>
    <scope>NUCLEOTIDE SEQUENCE [LARGE SCALE GENOMIC DNA]</scope>
    <source>
        <strain evidence="2">2C</strain>
    </source>
</reference>
<organism evidence="2 3">
    <name type="scientific">Cynara cardunculus var. scolymus</name>
    <name type="common">Globe artichoke</name>
    <name type="synonym">Cynara scolymus</name>
    <dbReference type="NCBI Taxonomy" id="59895"/>
    <lineage>
        <taxon>Eukaryota</taxon>
        <taxon>Viridiplantae</taxon>
        <taxon>Streptophyta</taxon>
        <taxon>Embryophyta</taxon>
        <taxon>Tracheophyta</taxon>
        <taxon>Spermatophyta</taxon>
        <taxon>Magnoliopsida</taxon>
        <taxon>eudicotyledons</taxon>
        <taxon>Gunneridae</taxon>
        <taxon>Pentapetalae</taxon>
        <taxon>asterids</taxon>
        <taxon>campanulids</taxon>
        <taxon>Asterales</taxon>
        <taxon>Asteraceae</taxon>
        <taxon>Carduoideae</taxon>
        <taxon>Cardueae</taxon>
        <taxon>Carduinae</taxon>
        <taxon>Cynara</taxon>
    </lineage>
</organism>
<dbReference type="Pfam" id="PF17032">
    <property type="entry name" value="Zn_ribbon_15"/>
    <property type="match status" value="1"/>
</dbReference>
<evidence type="ECO:0000259" key="1">
    <source>
        <dbReference type="Pfam" id="PF17032"/>
    </source>
</evidence>
<feature type="domain" description="Zinc-ribbon 15" evidence="1">
    <location>
        <begin position="23"/>
        <end position="103"/>
    </location>
</feature>
<evidence type="ECO:0000313" key="3">
    <source>
        <dbReference type="Proteomes" id="UP000243975"/>
    </source>
</evidence>
<dbReference type="OrthoDB" id="1850117at2759"/>
<accession>A0A103XFK8</accession>
<dbReference type="STRING" id="59895.A0A103XFK8"/>
<sequence length="106" mass="12105">MFFFFVGGVTQEVRQVLKQEAGRCINCRSPSDLVDTDKVLKLFFVPVWRWPAKDQLMHCNNCGLFYPPSLSPLSSDSRPSENLLCQFCARKVDSDFRFCPFCGTAL</sequence>
<proteinExistence type="predicted"/>
<dbReference type="Gramene" id="KVH89854">
    <property type="protein sequence ID" value="KVH89854"/>
    <property type="gene ID" value="Ccrd_008162"/>
</dbReference>
<dbReference type="AlphaFoldDB" id="A0A103XFK8"/>
<gene>
    <name evidence="2" type="ORF">Ccrd_008162</name>
</gene>
<comment type="caution">
    <text evidence="2">The sequence shown here is derived from an EMBL/GenBank/DDBJ whole genome shotgun (WGS) entry which is preliminary data.</text>
</comment>
<dbReference type="OMA" id="LMHCNNC"/>
<keyword evidence="3" id="KW-1185">Reference proteome</keyword>
<name>A0A103XFK8_CYNCS</name>
<dbReference type="PANTHER" id="PTHR36718:SF1">
    <property type="entry name" value="DOUBLE ZINC RIBBON PROTEIN MJ0416"/>
    <property type="match status" value="1"/>
</dbReference>
<dbReference type="Proteomes" id="UP000243975">
    <property type="component" value="Unassembled WGS sequence"/>
</dbReference>
<evidence type="ECO:0000313" key="2">
    <source>
        <dbReference type="EMBL" id="KVH89854.1"/>
    </source>
</evidence>
<protein>
    <recommendedName>
        <fullName evidence="1">Zinc-ribbon 15 domain-containing protein</fullName>
    </recommendedName>
</protein>